<keyword evidence="3" id="KW-1185">Reference proteome</keyword>
<proteinExistence type="predicted"/>
<accession>A0A176WMK1</accession>
<dbReference type="InterPro" id="IPR044861">
    <property type="entry name" value="IPNS-like_FE2OG_OXY"/>
</dbReference>
<dbReference type="EMBL" id="LVLJ01000653">
    <property type="protein sequence ID" value="OAE33466.1"/>
    <property type="molecule type" value="Genomic_DNA"/>
</dbReference>
<dbReference type="Gene3D" id="2.60.120.330">
    <property type="entry name" value="B-lactam Antibiotic, Isopenicillin N Synthase, Chain"/>
    <property type="match status" value="1"/>
</dbReference>
<dbReference type="SUPFAM" id="SSF51197">
    <property type="entry name" value="Clavaminate synthase-like"/>
    <property type="match status" value="1"/>
</dbReference>
<protein>
    <recommendedName>
        <fullName evidence="1">Fe2OG dioxygenase domain-containing protein</fullName>
    </recommendedName>
</protein>
<dbReference type="InterPro" id="IPR050231">
    <property type="entry name" value="Iron_ascorbate_oxido_reductase"/>
</dbReference>
<evidence type="ECO:0000313" key="2">
    <source>
        <dbReference type="EMBL" id="OAE33466.1"/>
    </source>
</evidence>
<evidence type="ECO:0000313" key="3">
    <source>
        <dbReference type="Proteomes" id="UP000077202"/>
    </source>
</evidence>
<feature type="domain" description="Fe2OG dioxygenase" evidence="1">
    <location>
        <begin position="25"/>
        <end position="124"/>
    </location>
</feature>
<gene>
    <name evidence="2" type="ORF">AXG93_3822s1220</name>
</gene>
<dbReference type="AlphaFoldDB" id="A0A176WMK1"/>
<organism evidence="2 3">
    <name type="scientific">Marchantia polymorpha subsp. ruderalis</name>
    <dbReference type="NCBI Taxonomy" id="1480154"/>
    <lineage>
        <taxon>Eukaryota</taxon>
        <taxon>Viridiplantae</taxon>
        <taxon>Streptophyta</taxon>
        <taxon>Embryophyta</taxon>
        <taxon>Marchantiophyta</taxon>
        <taxon>Marchantiopsida</taxon>
        <taxon>Marchantiidae</taxon>
        <taxon>Marchantiales</taxon>
        <taxon>Marchantiaceae</taxon>
        <taxon>Marchantia</taxon>
    </lineage>
</organism>
<dbReference type="Proteomes" id="UP000077202">
    <property type="component" value="Unassembled WGS sequence"/>
</dbReference>
<dbReference type="Pfam" id="PF03171">
    <property type="entry name" value="2OG-FeII_Oxy"/>
    <property type="match status" value="1"/>
</dbReference>
<name>A0A176WMK1_MARPO</name>
<dbReference type="InterPro" id="IPR027443">
    <property type="entry name" value="IPNS-like_sf"/>
</dbReference>
<reference evidence="2" key="1">
    <citation type="submission" date="2016-03" db="EMBL/GenBank/DDBJ databases">
        <title>Mechanisms controlling the formation of the plant cell surface in tip-growing cells are functionally conserved among land plants.</title>
        <authorList>
            <person name="Honkanen S."/>
            <person name="Jones V.A."/>
            <person name="Morieri G."/>
            <person name="Champion C."/>
            <person name="Hetherington A.J."/>
            <person name="Kelly S."/>
            <person name="Saint-Marcoux D."/>
            <person name="Proust H."/>
            <person name="Prescott H."/>
            <person name="Dolan L."/>
        </authorList>
    </citation>
    <scope>NUCLEOTIDE SEQUENCE [LARGE SCALE GENOMIC DNA]</scope>
    <source>
        <tissue evidence="2">Whole gametophyte</tissue>
    </source>
</reference>
<sequence length="187" mass="20722">MILELLAEHLGLATDFFSQHLNAKRSLGLRMNYYPACPQPSHVLGANVHTDGSSLTVLQQDKVGGLQIHRDGRWFGVKPIHGALVVNVGDALHAWTNGHFKSVLHRVVLNKEVHRLSLAAFLNVDNSLALSAPDELVDEAHPRLYRPFTFGDYIQQVLRARAEEKSSSKSMMDGNRILAGLRFDPGP</sequence>
<evidence type="ECO:0000259" key="1">
    <source>
        <dbReference type="PROSITE" id="PS51471"/>
    </source>
</evidence>
<dbReference type="PANTHER" id="PTHR47990">
    <property type="entry name" value="2-OXOGLUTARATE (2OG) AND FE(II)-DEPENDENT OXYGENASE SUPERFAMILY PROTEIN-RELATED"/>
    <property type="match status" value="1"/>
</dbReference>
<comment type="caution">
    <text evidence="2">The sequence shown here is derived from an EMBL/GenBank/DDBJ whole genome shotgun (WGS) entry which is preliminary data.</text>
</comment>
<dbReference type="PROSITE" id="PS51471">
    <property type="entry name" value="FE2OG_OXY"/>
    <property type="match status" value="1"/>
</dbReference>
<dbReference type="InterPro" id="IPR005123">
    <property type="entry name" value="Oxoglu/Fe-dep_dioxygenase_dom"/>
</dbReference>